<proteinExistence type="predicted"/>
<keyword evidence="4" id="KW-0560">Oxidoreductase</keyword>
<dbReference type="Pfam" id="PF00478">
    <property type="entry name" value="IMPDH"/>
    <property type="match status" value="1"/>
</dbReference>
<organism evidence="6 7">
    <name type="scientific">Gasterosteus aculeatus aculeatus</name>
    <name type="common">three-spined stickleback</name>
    <dbReference type="NCBI Taxonomy" id="481459"/>
    <lineage>
        <taxon>Eukaryota</taxon>
        <taxon>Metazoa</taxon>
        <taxon>Chordata</taxon>
        <taxon>Craniata</taxon>
        <taxon>Vertebrata</taxon>
        <taxon>Euteleostomi</taxon>
        <taxon>Actinopterygii</taxon>
        <taxon>Neopterygii</taxon>
        <taxon>Teleostei</taxon>
        <taxon>Neoteleostei</taxon>
        <taxon>Acanthomorphata</taxon>
        <taxon>Eupercaria</taxon>
        <taxon>Perciformes</taxon>
        <taxon>Cottioidei</taxon>
        <taxon>Gasterosteales</taxon>
        <taxon>Gasterosteidae</taxon>
        <taxon>Gasterosteus</taxon>
    </lineage>
</organism>
<dbReference type="GeneTree" id="ENSGT00940000156595"/>
<evidence type="ECO:0000256" key="4">
    <source>
        <dbReference type="ARBA" id="ARBA00023002"/>
    </source>
</evidence>
<dbReference type="Gene3D" id="3.20.20.70">
    <property type="entry name" value="Aldolase class I"/>
    <property type="match status" value="1"/>
</dbReference>
<dbReference type="Proteomes" id="UP000007635">
    <property type="component" value="Chromosome X"/>
</dbReference>
<feature type="domain" description="IMP dehydrogenase/GMP reductase" evidence="5">
    <location>
        <begin position="10"/>
        <end position="148"/>
    </location>
</feature>
<dbReference type="Ensembl" id="ENSGACT00000080856.1">
    <property type="protein sequence ID" value="ENSGACP00000063794.1"/>
    <property type="gene ID" value="ENSGACG00000003477.2"/>
</dbReference>
<name>A0AAQ4RJE2_GASAC</name>
<dbReference type="PANTHER" id="PTHR43170:SF3">
    <property type="entry name" value="GMP REDUCTASE 1"/>
    <property type="match status" value="1"/>
</dbReference>
<dbReference type="InterPro" id="IPR050139">
    <property type="entry name" value="GMP_reductase"/>
</dbReference>
<sequence length="187" mass="21225">MPRVDSDLKLDFKDVLFRPKRSSLKSRSEVDLQRTFTFRNSKQTYTGIPIIAANMDTTGTFEMARALSKHTLFTAVHKHYSAEDWRNFAAAHPECLEHVAVSSGSGVADLERLCAVVDAVPALKYICLDVANGYSECFVEYVKTCVHVFLVVRGRLMRTSECVHQKHVTYLQIKQSRLSPLHRFQCA</sequence>
<evidence type="ECO:0000259" key="5">
    <source>
        <dbReference type="Pfam" id="PF00478"/>
    </source>
</evidence>
<dbReference type="AlphaFoldDB" id="A0AAQ4RJE2"/>
<dbReference type="InterPro" id="IPR001093">
    <property type="entry name" value="IMP_DH_GMPRt"/>
</dbReference>
<protein>
    <recommendedName>
        <fullName evidence="2">GMP reductase</fullName>
        <ecNumber evidence="1">1.7.1.7</ecNumber>
    </recommendedName>
</protein>
<keyword evidence="7" id="KW-1185">Reference proteome</keyword>
<evidence type="ECO:0000256" key="2">
    <source>
        <dbReference type="ARBA" id="ARBA00015800"/>
    </source>
</evidence>
<evidence type="ECO:0000313" key="6">
    <source>
        <dbReference type="Ensembl" id="ENSGACP00000063794.1"/>
    </source>
</evidence>
<dbReference type="GO" id="GO:0003920">
    <property type="term" value="F:GMP reductase activity"/>
    <property type="evidence" value="ECO:0007669"/>
    <property type="project" value="UniProtKB-EC"/>
</dbReference>
<dbReference type="SUPFAM" id="SSF51412">
    <property type="entry name" value="Inosine monophosphate dehydrogenase (IMPDH)"/>
    <property type="match status" value="1"/>
</dbReference>
<reference evidence="6" key="2">
    <citation type="submission" date="2025-08" db="UniProtKB">
        <authorList>
            <consortium name="Ensembl"/>
        </authorList>
    </citation>
    <scope>IDENTIFICATION</scope>
</reference>
<accession>A0AAQ4RJE2</accession>
<dbReference type="PANTHER" id="PTHR43170">
    <property type="entry name" value="GMP REDUCTASE"/>
    <property type="match status" value="1"/>
</dbReference>
<dbReference type="InterPro" id="IPR013785">
    <property type="entry name" value="Aldolase_TIM"/>
</dbReference>
<keyword evidence="3" id="KW-0521">NADP</keyword>
<dbReference type="SMART" id="SM01240">
    <property type="entry name" value="IMPDH"/>
    <property type="match status" value="1"/>
</dbReference>
<evidence type="ECO:0000256" key="3">
    <source>
        <dbReference type="ARBA" id="ARBA00022857"/>
    </source>
</evidence>
<reference evidence="6 7" key="1">
    <citation type="journal article" date="2021" name="G3 (Bethesda)">
        <title>Improved contiguity of the threespine stickleback genome using long-read sequencing.</title>
        <authorList>
            <person name="Nath S."/>
            <person name="Shaw D.E."/>
            <person name="White M.A."/>
        </authorList>
    </citation>
    <scope>NUCLEOTIDE SEQUENCE [LARGE SCALE GENOMIC DNA]</scope>
    <source>
        <strain evidence="6 7">Lake Benthic</strain>
    </source>
</reference>
<dbReference type="EC" id="1.7.1.7" evidence="1"/>
<evidence type="ECO:0000313" key="7">
    <source>
        <dbReference type="Proteomes" id="UP000007635"/>
    </source>
</evidence>
<evidence type="ECO:0000256" key="1">
    <source>
        <dbReference type="ARBA" id="ARBA00012678"/>
    </source>
</evidence>
<reference evidence="6" key="3">
    <citation type="submission" date="2025-09" db="UniProtKB">
        <authorList>
            <consortium name="Ensembl"/>
        </authorList>
    </citation>
    <scope>IDENTIFICATION</scope>
</reference>